<gene>
    <name evidence="1" type="ORF">BO80DRAFT_220617</name>
</gene>
<name>A0A395GM85_9EURO</name>
<dbReference type="Proteomes" id="UP000249402">
    <property type="component" value="Unassembled WGS sequence"/>
</dbReference>
<dbReference type="AlphaFoldDB" id="A0A395GM85"/>
<dbReference type="VEuPathDB" id="FungiDB:BO80DRAFT_220617"/>
<evidence type="ECO:0000313" key="1">
    <source>
        <dbReference type="EMBL" id="RAK96630.1"/>
    </source>
</evidence>
<dbReference type="GeneID" id="37219260"/>
<reference evidence="1 2" key="1">
    <citation type="submission" date="2018-02" db="EMBL/GenBank/DDBJ databases">
        <title>The genomes of Aspergillus section Nigri reveals drivers in fungal speciation.</title>
        <authorList>
            <consortium name="DOE Joint Genome Institute"/>
            <person name="Vesth T.C."/>
            <person name="Nybo J."/>
            <person name="Theobald S."/>
            <person name="Brandl J."/>
            <person name="Frisvad J.C."/>
            <person name="Nielsen K.F."/>
            <person name="Lyhne E.K."/>
            <person name="Kogle M.E."/>
            <person name="Kuo A."/>
            <person name="Riley R."/>
            <person name="Clum A."/>
            <person name="Nolan M."/>
            <person name="Lipzen A."/>
            <person name="Salamov A."/>
            <person name="Henrissat B."/>
            <person name="Wiebenga A."/>
            <person name="De vries R.P."/>
            <person name="Grigoriev I.V."/>
            <person name="Mortensen U.H."/>
            <person name="Andersen M.R."/>
            <person name="Baker S.E."/>
        </authorList>
    </citation>
    <scope>NUCLEOTIDE SEQUENCE [LARGE SCALE GENOMIC DNA]</scope>
    <source>
        <strain evidence="1 2">CBS 121593</strain>
    </source>
</reference>
<dbReference type="RefSeq" id="XP_025570958.1">
    <property type="nucleotide sequence ID" value="XM_025714395.1"/>
</dbReference>
<proteinExistence type="predicted"/>
<organism evidence="1 2">
    <name type="scientific">Aspergillus ibericus CBS 121593</name>
    <dbReference type="NCBI Taxonomy" id="1448316"/>
    <lineage>
        <taxon>Eukaryota</taxon>
        <taxon>Fungi</taxon>
        <taxon>Dikarya</taxon>
        <taxon>Ascomycota</taxon>
        <taxon>Pezizomycotina</taxon>
        <taxon>Eurotiomycetes</taxon>
        <taxon>Eurotiomycetidae</taxon>
        <taxon>Eurotiales</taxon>
        <taxon>Aspergillaceae</taxon>
        <taxon>Aspergillus</taxon>
        <taxon>Aspergillus subgen. Circumdati</taxon>
    </lineage>
</organism>
<keyword evidence="2" id="KW-1185">Reference proteome</keyword>
<accession>A0A395GM85</accession>
<sequence length="154" mass="18042">MSTEVREFLLSRPVTCPDQMTHLDTQPGYQQSTRPFLNRDGENRVRDGLPRYRRRPTPVPLWAILSGRRSWRLAQTAQVRIFFLFFRSVSSCSIREYKLQRAELPGAINNRNKASLSKRRKKFCREGVEGHLAMVMQKLPSSFPLLFFTLDERP</sequence>
<protein>
    <submittedName>
        <fullName evidence="1">Uncharacterized protein</fullName>
    </submittedName>
</protein>
<dbReference type="EMBL" id="KZ824472">
    <property type="protein sequence ID" value="RAK96630.1"/>
    <property type="molecule type" value="Genomic_DNA"/>
</dbReference>
<evidence type="ECO:0000313" key="2">
    <source>
        <dbReference type="Proteomes" id="UP000249402"/>
    </source>
</evidence>